<dbReference type="PANTHER" id="PTHR43685:SF2">
    <property type="entry name" value="GLYCOSYLTRANSFERASE 2-LIKE DOMAIN-CONTAINING PROTEIN"/>
    <property type="match status" value="1"/>
</dbReference>
<keyword evidence="1" id="KW-1133">Transmembrane helix</keyword>
<dbReference type="InterPro" id="IPR029044">
    <property type="entry name" value="Nucleotide-diphossugar_trans"/>
</dbReference>
<keyword evidence="4" id="KW-0808">Transferase</keyword>
<protein>
    <submittedName>
        <fullName evidence="4">Glycosyl transferase family 2</fullName>
    </submittedName>
</protein>
<keyword evidence="1" id="KW-0472">Membrane</keyword>
<keyword evidence="5" id="KW-1185">Reference proteome</keyword>
<organism evidence="4 5">
    <name type="scientific">Microlunatus soli</name>
    <dbReference type="NCBI Taxonomy" id="630515"/>
    <lineage>
        <taxon>Bacteria</taxon>
        <taxon>Bacillati</taxon>
        <taxon>Actinomycetota</taxon>
        <taxon>Actinomycetes</taxon>
        <taxon>Propionibacteriales</taxon>
        <taxon>Propionibacteriaceae</taxon>
        <taxon>Microlunatus</taxon>
    </lineage>
</organism>
<feature type="domain" description="Glycosyltransferase 2-like" evidence="2">
    <location>
        <begin position="6"/>
        <end position="142"/>
    </location>
</feature>
<dbReference type="RefSeq" id="WP_197679762.1">
    <property type="nucleotide sequence ID" value="NZ_LT629772.1"/>
</dbReference>
<feature type="domain" description="Glycosyltransferase 2-like" evidence="3">
    <location>
        <begin position="157"/>
        <end position="274"/>
    </location>
</feature>
<dbReference type="Gene3D" id="3.90.550.10">
    <property type="entry name" value="Spore Coat Polysaccharide Biosynthesis Protein SpsA, Chain A"/>
    <property type="match status" value="1"/>
</dbReference>
<evidence type="ECO:0000256" key="1">
    <source>
        <dbReference type="SAM" id="Phobius"/>
    </source>
</evidence>
<dbReference type="Pfam" id="PF00535">
    <property type="entry name" value="Glycos_transf_2"/>
    <property type="match status" value="1"/>
</dbReference>
<dbReference type="Proteomes" id="UP000199103">
    <property type="component" value="Chromosome I"/>
</dbReference>
<dbReference type="EMBL" id="LT629772">
    <property type="protein sequence ID" value="SDS94946.1"/>
    <property type="molecule type" value="Genomic_DNA"/>
</dbReference>
<dbReference type="PANTHER" id="PTHR43685">
    <property type="entry name" value="GLYCOSYLTRANSFERASE"/>
    <property type="match status" value="1"/>
</dbReference>
<feature type="transmembrane region" description="Helical" evidence="1">
    <location>
        <begin position="245"/>
        <end position="263"/>
    </location>
</feature>
<keyword evidence="1" id="KW-0812">Transmembrane</keyword>
<evidence type="ECO:0000313" key="4">
    <source>
        <dbReference type="EMBL" id="SDS94946.1"/>
    </source>
</evidence>
<reference evidence="4 5" key="1">
    <citation type="submission" date="2016-10" db="EMBL/GenBank/DDBJ databases">
        <authorList>
            <person name="de Groot N.N."/>
        </authorList>
    </citation>
    <scope>NUCLEOTIDE SEQUENCE [LARGE SCALE GENOMIC DNA]</scope>
    <source>
        <strain evidence="4 5">DSM 21800</strain>
    </source>
</reference>
<dbReference type="InterPro" id="IPR001173">
    <property type="entry name" value="Glyco_trans_2-like"/>
</dbReference>
<dbReference type="AlphaFoldDB" id="A0A1H1WF06"/>
<feature type="transmembrane region" description="Helical" evidence="1">
    <location>
        <begin position="269"/>
        <end position="288"/>
    </location>
</feature>
<dbReference type="STRING" id="630515.SAMN04489812_3596"/>
<dbReference type="GO" id="GO:0016740">
    <property type="term" value="F:transferase activity"/>
    <property type="evidence" value="ECO:0007669"/>
    <property type="project" value="UniProtKB-KW"/>
</dbReference>
<gene>
    <name evidence="4" type="ORF">SAMN04489812_3596</name>
</gene>
<evidence type="ECO:0000259" key="3">
    <source>
        <dbReference type="Pfam" id="PF13632"/>
    </source>
</evidence>
<evidence type="ECO:0000313" key="5">
    <source>
        <dbReference type="Proteomes" id="UP000199103"/>
    </source>
</evidence>
<feature type="transmembrane region" description="Helical" evidence="1">
    <location>
        <begin position="295"/>
        <end position="316"/>
    </location>
</feature>
<accession>A0A1H1WF06</accession>
<name>A0A1H1WF06_9ACTN</name>
<sequence>MSRSLSVLMPVLNEESSIADAIGSVLNQAGCDQEILVVDGRSVDRTREIVADLARSDPRIRLLDNAAVIIPAGLNAGLAAARHEFVARVDGHAEISADYLARALDRLAADPSLAGIGGRRRGVARTRVGRAIAAVMSSPFGVGNSINHYAEEYQLTDHASFGVYRTAAARQVGGWDVALPVNEDVDFDHRLRLAGHRIAYDPEMIINWRVRETVATLFQQYRRYGRGKAAMVRKNGRRAVRSRHLAAPALVIGVVLSVVTAPWVPALLIMPGGYLAGIVVVSVVTWCRSAERADVAAAALPAAFVATHTGWGLGFLEGLLFKRSPAVASGDSRSRAAAV</sequence>
<dbReference type="SUPFAM" id="SSF53448">
    <property type="entry name" value="Nucleotide-diphospho-sugar transferases"/>
    <property type="match status" value="1"/>
</dbReference>
<dbReference type="Pfam" id="PF13632">
    <property type="entry name" value="Glyco_trans_2_3"/>
    <property type="match status" value="1"/>
</dbReference>
<evidence type="ECO:0000259" key="2">
    <source>
        <dbReference type="Pfam" id="PF00535"/>
    </source>
</evidence>
<proteinExistence type="predicted"/>
<dbReference type="InterPro" id="IPR050834">
    <property type="entry name" value="Glycosyltransf_2"/>
</dbReference>